<accession>A0A1I3BV74</accession>
<dbReference type="PANTHER" id="PTHR39217">
    <property type="match status" value="1"/>
</dbReference>
<dbReference type="PROSITE" id="PS50975">
    <property type="entry name" value="ATP_GRASP"/>
    <property type="match status" value="1"/>
</dbReference>
<dbReference type="Pfam" id="PF02955">
    <property type="entry name" value="GSH-S_ATP"/>
    <property type="match status" value="1"/>
</dbReference>
<keyword evidence="1" id="KW-0067">ATP-binding</keyword>
<dbReference type="Gene3D" id="3.30.470.20">
    <property type="entry name" value="ATP-grasp fold, B domain"/>
    <property type="match status" value="1"/>
</dbReference>
<dbReference type="InterPro" id="IPR013815">
    <property type="entry name" value="ATP_grasp_subdomain_1"/>
</dbReference>
<reference evidence="3 4" key="1">
    <citation type="submission" date="2016-10" db="EMBL/GenBank/DDBJ databases">
        <authorList>
            <person name="de Groot N.N."/>
        </authorList>
    </citation>
    <scope>NUCLEOTIDE SEQUENCE [LARGE SCALE GENOMIC DNA]</scope>
    <source>
        <strain evidence="3 4">CGMCC 1.11156</strain>
    </source>
</reference>
<dbReference type="Proteomes" id="UP000198649">
    <property type="component" value="Unassembled WGS sequence"/>
</dbReference>
<dbReference type="PANTHER" id="PTHR39217:SF1">
    <property type="entry name" value="GLUTATHIONE SYNTHETASE"/>
    <property type="match status" value="1"/>
</dbReference>
<dbReference type="InterPro" id="IPR053191">
    <property type="entry name" value="DcsG_Biosynth_Enzyme"/>
</dbReference>
<dbReference type="AlphaFoldDB" id="A0A1I3BV74"/>
<protein>
    <submittedName>
        <fullName evidence="3">Glutathione synthetase, ATP-grasp domain</fullName>
    </submittedName>
</protein>
<evidence type="ECO:0000313" key="3">
    <source>
        <dbReference type="EMBL" id="SFH65879.1"/>
    </source>
</evidence>
<evidence type="ECO:0000313" key="4">
    <source>
        <dbReference type="Proteomes" id="UP000198649"/>
    </source>
</evidence>
<dbReference type="InterPro" id="IPR011761">
    <property type="entry name" value="ATP-grasp"/>
</dbReference>
<dbReference type="RefSeq" id="WP_091109856.1">
    <property type="nucleotide sequence ID" value="NZ_BKAF01000001.1"/>
</dbReference>
<keyword evidence="4" id="KW-1185">Reference proteome</keyword>
<name>A0A1I3BV74_9ACTN</name>
<dbReference type="EMBL" id="FOQG01000001">
    <property type="protein sequence ID" value="SFH65879.1"/>
    <property type="molecule type" value="Genomic_DNA"/>
</dbReference>
<dbReference type="SUPFAM" id="SSF56059">
    <property type="entry name" value="Glutathione synthetase ATP-binding domain-like"/>
    <property type="match status" value="1"/>
</dbReference>
<proteinExistence type="predicted"/>
<feature type="domain" description="ATP-grasp" evidence="2">
    <location>
        <begin position="100"/>
        <end position="150"/>
    </location>
</feature>
<sequence>MPVEPTDPRVLLVTCSTFPEGEPGHEHLDAALTERGISSQWVSWDDPYVDWSSAELVVVRSTWDYETRLVDFLGWAGGVGSRLVHGVDVFRWNTDKSYLVELAAHGGVPVVPTVSVDDPVDLRAAIARHQPAVVKPRVGAGGRGMVVVYDAGSWLPVDPGPWIVQPLVESVMAEGEQSVFVLNGRPVSQVRKIAGKDDYRVHEWYGGTSYETPLDPEAALLAARTVAVTTEILGAELVYARIDLMWHDGGLVVSEVEITEPGLYLDHVPDNARHFADALAARL</sequence>
<keyword evidence="1" id="KW-0547">Nucleotide-binding</keyword>
<dbReference type="InterPro" id="IPR004218">
    <property type="entry name" value="GSHS_ATP-bd"/>
</dbReference>
<dbReference type="GO" id="GO:0046872">
    <property type="term" value="F:metal ion binding"/>
    <property type="evidence" value="ECO:0007669"/>
    <property type="project" value="InterPro"/>
</dbReference>
<dbReference type="STRING" id="1005945.SAMN05216561_101331"/>
<organism evidence="3 4">
    <name type="scientific">Nocardioides psychrotolerans</name>
    <dbReference type="NCBI Taxonomy" id="1005945"/>
    <lineage>
        <taxon>Bacteria</taxon>
        <taxon>Bacillati</taxon>
        <taxon>Actinomycetota</taxon>
        <taxon>Actinomycetes</taxon>
        <taxon>Propionibacteriales</taxon>
        <taxon>Nocardioidaceae</taxon>
        <taxon>Nocardioides</taxon>
    </lineage>
</organism>
<dbReference type="Gene3D" id="3.30.1490.20">
    <property type="entry name" value="ATP-grasp fold, A domain"/>
    <property type="match status" value="1"/>
</dbReference>
<dbReference type="OrthoDB" id="3373978at2"/>
<dbReference type="GO" id="GO:0004363">
    <property type="term" value="F:glutathione synthase activity"/>
    <property type="evidence" value="ECO:0007669"/>
    <property type="project" value="InterPro"/>
</dbReference>
<evidence type="ECO:0000259" key="2">
    <source>
        <dbReference type="PROSITE" id="PS50975"/>
    </source>
</evidence>
<evidence type="ECO:0000256" key="1">
    <source>
        <dbReference type="PROSITE-ProRule" id="PRU00409"/>
    </source>
</evidence>
<gene>
    <name evidence="3" type="ORF">SAMN05216561_101331</name>
</gene>
<dbReference type="GO" id="GO:0005524">
    <property type="term" value="F:ATP binding"/>
    <property type="evidence" value="ECO:0007669"/>
    <property type="project" value="UniProtKB-UniRule"/>
</dbReference>